<dbReference type="Proteomes" id="UP000886501">
    <property type="component" value="Unassembled WGS sequence"/>
</dbReference>
<organism evidence="1 2">
    <name type="scientific">Thelephora ganbajun</name>
    <name type="common">Ganba fungus</name>
    <dbReference type="NCBI Taxonomy" id="370292"/>
    <lineage>
        <taxon>Eukaryota</taxon>
        <taxon>Fungi</taxon>
        <taxon>Dikarya</taxon>
        <taxon>Basidiomycota</taxon>
        <taxon>Agaricomycotina</taxon>
        <taxon>Agaricomycetes</taxon>
        <taxon>Thelephorales</taxon>
        <taxon>Thelephoraceae</taxon>
        <taxon>Thelephora</taxon>
    </lineage>
</organism>
<protein>
    <submittedName>
        <fullName evidence="1">Kinase-like protein</fullName>
    </submittedName>
</protein>
<sequence length="221" mass="25848">MDCHGVFQDEGFVYFAMDHLRSDMHSLLIEKIHPRRMRKWIAQMALGIASLHDMGIIHRDIKPENVLVDRCDNIRIFDYGTAYIHNKPVRHGRKYSQELVGTRQYLAPEYLSGKTYGPTVDYWALGCTMFDLIAGDILFATDDVLWEYLEWDTAAEGVSYFRWRRPKLSQAEEDLLSGLLRKDPRTRYALDELRMHPYFFDSKGRNVFDEILREATAGIYG</sequence>
<reference evidence="1" key="2">
    <citation type="journal article" date="2020" name="Nat. Commun.">
        <title>Large-scale genome sequencing of mycorrhizal fungi provides insights into the early evolution of symbiotic traits.</title>
        <authorList>
            <person name="Miyauchi S."/>
            <person name="Kiss E."/>
            <person name="Kuo A."/>
            <person name="Drula E."/>
            <person name="Kohler A."/>
            <person name="Sanchez-Garcia M."/>
            <person name="Morin E."/>
            <person name="Andreopoulos B."/>
            <person name="Barry K.W."/>
            <person name="Bonito G."/>
            <person name="Buee M."/>
            <person name="Carver A."/>
            <person name="Chen C."/>
            <person name="Cichocki N."/>
            <person name="Clum A."/>
            <person name="Culley D."/>
            <person name="Crous P.W."/>
            <person name="Fauchery L."/>
            <person name="Girlanda M."/>
            <person name="Hayes R.D."/>
            <person name="Keri Z."/>
            <person name="LaButti K."/>
            <person name="Lipzen A."/>
            <person name="Lombard V."/>
            <person name="Magnuson J."/>
            <person name="Maillard F."/>
            <person name="Murat C."/>
            <person name="Nolan M."/>
            <person name="Ohm R.A."/>
            <person name="Pangilinan J."/>
            <person name="Pereira M.F."/>
            <person name="Perotto S."/>
            <person name="Peter M."/>
            <person name="Pfister S."/>
            <person name="Riley R."/>
            <person name="Sitrit Y."/>
            <person name="Stielow J.B."/>
            <person name="Szollosi G."/>
            <person name="Zifcakova L."/>
            <person name="Stursova M."/>
            <person name="Spatafora J.W."/>
            <person name="Tedersoo L."/>
            <person name="Vaario L.M."/>
            <person name="Yamada A."/>
            <person name="Yan M."/>
            <person name="Wang P."/>
            <person name="Xu J."/>
            <person name="Bruns T."/>
            <person name="Baldrian P."/>
            <person name="Vilgalys R."/>
            <person name="Dunand C."/>
            <person name="Henrissat B."/>
            <person name="Grigoriev I.V."/>
            <person name="Hibbett D."/>
            <person name="Nagy L.G."/>
            <person name="Martin F.M."/>
        </authorList>
    </citation>
    <scope>NUCLEOTIDE SEQUENCE</scope>
    <source>
        <strain evidence="1">P2</strain>
    </source>
</reference>
<evidence type="ECO:0000313" key="2">
    <source>
        <dbReference type="Proteomes" id="UP000886501"/>
    </source>
</evidence>
<evidence type="ECO:0000313" key="1">
    <source>
        <dbReference type="EMBL" id="KAF9645227.1"/>
    </source>
</evidence>
<reference evidence="1" key="1">
    <citation type="submission" date="2019-10" db="EMBL/GenBank/DDBJ databases">
        <authorList>
            <consortium name="DOE Joint Genome Institute"/>
            <person name="Kuo A."/>
            <person name="Miyauchi S."/>
            <person name="Kiss E."/>
            <person name="Drula E."/>
            <person name="Kohler A."/>
            <person name="Sanchez-Garcia M."/>
            <person name="Andreopoulos B."/>
            <person name="Barry K.W."/>
            <person name="Bonito G."/>
            <person name="Buee M."/>
            <person name="Carver A."/>
            <person name="Chen C."/>
            <person name="Cichocki N."/>
            <person name="Clum A."/>
            <person name="Culley D."/>
            <person name="Crous P.W."/>
            <person name="Fauchery L."/>
            <person name="Girlanda M."/>
            <person name="Hayes R."/>
            <person name="Keri Z."/>
            <person name="Labutti K."/>
            <person name="Lipzen A."/>
            <person name="Lombard V."/>
            <person name="Magnuson J."/>
            <person name="Maillard F."/>
            <person name="Morin E."/>
            <person name="Murat C."/>
            <person name="Nolan M."/>
            <person name="Ohm R."/>
            <person name="Pangilinan J."/>
            <person name="Pereira M."/>
            <person name="Perotto S."/>
            <person name="Peter M."/>
            <person name="Riley R."/>
            <person name="Sitrit Y."/>
            <person name="Stielow B."/>
            <person name="Szollosi G."/>
            <person name="Zifcakova L."/>
            <person name="Stursova M."/>
            <person name="Spatafora J.W."/>
            <person name="Tedersoo L."/>
            <person name="Vaario L.-M."/>
            <person name="Yamada A."/>
            <person name="Yan M."/>
            <person name="Wang P."/>
            <person name="Xu J."/>
            <person name="Bruns T."/>
            <person name="Baldrian P."/>
            <person name="Vilgalys R."/>
            <person name="Henrissat B."/>
            <person name="Grigoriev I.V."/>
            <person name="Hibbett D."/>
            <person name="Nagy L.G."/>
            <person name="Martin F.M."/>
        </authorList>
    </citation>
    <scope>NUCLEOTIDE SEQUENCE</scope>
    <source>
        <strain evidence="1">P2</strain>
    </source>
</reference>
<dbReference type="EMBL" id="MU118098">
    <property type="protein sequence ID" value="KAF9645227.1"/>
    <property type="molecule type" value="Genomic_DNA"/>
</dbReference>
<comment type="caution">
    <text evidence="1">The sequence shown here is derived from an EMBL/GenBank/DDBJ whole genome shotgun (WGS) entry which is preliminary data.</text>
</comment>
<name>A0ACB6Z6T3_THEGA</name>
<proteinExistence type="predicted"/>
<accession>A0ACB6Z6T3</accession>
<gene>
    <name evidence="1" type="ORF">BDM02DRAFT_3101648</name>
</gene>
<keyword evidence="2" id="KW-1185">Reference proteome</keyword>